<reference evidence="1 2" key="1">
    <citation type="submission" date="2019-09" db="EMBL/GenBank/DDBJ databases">
        <title>Genomes of family Cryomorphaceae.</title>
        <authorList>
            <person name="Bowman J.P."/>
        </authorList>
    </citation>
    <scope>NUCLEOTIDE SEQUENCE [LARGE SCALE GENOMIC DNA]</scope>
    <source>
        <strain evidence="1 2">LMG 25704</strain>
    </source>
</reference>
<proteinExistence type="predicted"/>
<comment type="caution">
    <text evidence="1">The sequence shown here is derived from an EMBL/GenBank/DDBJ whole genome shotgun (WGS) entry which is preliminary data.</text>
</comment>
<evidence type="ECO:0000313" key="1">
    <source>
        <dbReference type="EMBL" id="KAB2813858.1"/>
    </source>
</evidence>
<dbReference type="RefSeq" id="WP_151666526.1">
    <property type="nucleotide sequence ID" value="NZ_WBVO01000002.1"/>
</dbReference>
<keyword evidence="2" id="KW-1185">Reference proteome</keyword>
<accession>A0A6N6RHK5</accession>
<sequence>MSGLFQKLKSSLKKLKGDPYRGLSTVERFEKIYHSNDWNDDESVSGPGSNMEQTQEVIRIINSVIAEYAIERIVDIPCGDFGWMNQVNLAGATYVGGDIVKDLINRNISNYGHRRDLTFEFLDLLIDPIPEADLLLVRDCLVHLSHAQVKLALDNIRRSNVKYLLTTSFVEVDKNTDIHTGDWRPLNLTLPPFNLPNPTAVYNEKCTENGGKYADKSLVLWDIAKLRT</sequence>
<name>A0A6N6RHK5_9FLAO</name>
<dbReference type="EMBL" id="WBVO01000002">
    <property type="protein sequence ID" value="KAB2813858.1"/>
    <property type="molecule type" value="Genomic_DNA"/>
</dbReference>
<evidence type="ECO:0000313" key="2">
    <source>
        <dbReference type="Proteomes" id="UP000468650"/>
    </source>
</evidence>
<dbReference type="SUPFAM" id="SSF53335">
    <property type="entry name" value="S-adenosyl-L-methionine-dependent methyltransferases"/>
    <property type="match status" value="1"/>
</dbReference>
<dbReference type="InterPro" id="IPR029063">
    <property type="entry name" value="SAM-dependent_MTases_sf"/>
</dbReference>
<dbReference type="Gene3D" id="3.40.50.150">
    <property type="entry name" value="Vaccinia Virus protein VP39"/>
    <property type="match status" value="1"/>
</dbReference>
<organism evidence="1 2">
    <name type="scientific">Phaeocystidibacter luteus</name>
    <dbReference type="NCBI Taxonomy" id="911197"/>
    <lineage>
        <taxon>Bacteria</taxon>
        <taxon>Pseudomonadati</taxon>
        <taxon>Bacteroidota</taxon>
        <taxon>Flavobacteriia</taxon>
        <taxon>Flavobacteriales</taxon>
        <taxon>Phaeocystidibacteraceae</taxon>
        <taxon>Phaeocystidibacter</taxon>
    </lineage>
</organism>
<dbReference type="Proteomes" id="UP000468650">
    <property type="component" value="Unassembled WGS sequence"/>
</dbReference>
<dbReference type="AlphaFoldDB" id="A0A6N6RHK5"/>
<gene>
    <name evidence="1" type="ORF">F8C67_04015</name>
</gene>
<dbReference type="OrthoDB" id="20930at2"/>
<protein>
    <submittedName>
        <fullName evidence="1">EAL domain-containing protein</fullName>
    </submittedName>
</protein>